<gene>
    <name evidence="1" type="ORF">ROA7450_03826</name>
</gene>
<sequence>MPDGMKELSLRIEKIEKLLEGIAVERAPTATNLTKDEIAAFHKVRDVVAVDWGHFCGINDCFRCIVTRCSTVCQVVCDVICNPCDIECSCGPCNPGGLRGRVSRFGGLG</sequence>
<dbReference type="AlphaFoldDB" id="A0A1X7A4Q5"/>
<evidence type="ECO:0000313" key="2">
    <source>
        <dbReference type="Proteomes" id="UP000193061"/>
    </source>
</evidence>
<dbReference type="Proteomes" id="UP000193061">
    <property type="component" value="Unassembled WGS sequence"/>
</dbReference>
<organism evidence="1 2">
    <name type="scientific">Roseovarius albus</name>
    <dbReference type="NCBI Taxonomy" id="1247867"/>
    <lineage>
        <taxon>Bacteria</taxon>
        <taxon>Pseudomonadati</taxon>
        <taxon>Pseudomonadota</taxon>
        <taxon>Alphaproteobacteria</taxon>
        <taxon>Rhodobacterales</taxon>
        <taxon>Roseobacteraceae</taxon>
        <taxon>Roseovarius</taxon>
    </lineage>
</organism>
<evidence type="ECO:0000313" key="1">
    <source>
        <dbReference type="EMBL" id="SLN70209.1"/>
    </source>
</evidence>
<dbReference type="EMBL" id="FWFX01000016">
    <property type="protein sequence ID" value="SLN70209.1"/>
    <property type="molecule type" value="Genomic_DNA"/>
</dbReference>
<accession>A0A1X7A4Q5</accession>
<keyword evidence="2" id="KW-1185">Reference proteome</keyword>
<reference evidence="1 2" key="1">
    <citation type="submission" date="2017-03" db="EMBL/GenBank/DDBJ databases">
        <authorList>
            <person name="Afonso C.L."/>
            <person name="Miller P.J."/>
            <person name="Scott M.A."/>
            <person name="Spackman E."/>
            <person name="Goraichik I."/>
            <person name="Dimitrov K.M."/>
            <person name="Suarez D.L."/>
            <person name="Swayne D.E."/>
        </authorList>
    </citation>
    <scope>NUCLEOTIDE SEQUENCE [LARGE SCALE GENOMIC DNA]</scope>
    <source>
        <strain evidence="1 2">CECT 7450</strain>
    </source>
</reference>
<name>A0A1X7A4Q5_9RHOB</name>
<protein>
    <submittedName>
        <fullName evidence="1">Uncharacterized protein</fullName>
    </submittedName>
</protein>
<proteinExistence type="predicted"/>